<accession>A0AAN9IT28</accession>
<protein>
    <submittedName>
        <fullName evidence="1">Uncharacterized protein</fullName>
    </submittedName>
</protein>
<gene>
    <name evidence="1" type="ORF">RJT34_20392</name>
</gene>
<sequence length="113" mass="12673">MLENEEKNENAEFHVKEVQYIQDELHASSGQHSHSLVLKRAAVSQNAEGVDLSARPGSLVSRLTLDPLRDSDFVPLPVQLLRKYITYAKSFAFLRMTKPAAKILRVLPKTEGS</sequence>
<dbReference type="Proteomes" id="UP001359559">
    <property type="component" value="Unassembled WGS sequence"/>
</dbReference>
<name>A0AAN9IT28_CLITE</name>
<evidence type="ECO:0000313" key="2">
    <source>
        <dbReference type="Proteomes" id="UP001359559"/>
    </source>
</evidence>
<keyword evidence="2" id="KW-1185">Reference proteome</keyword>
<dbReference type="EMBL" id="JAYKXN010000005">
    <property type="protein sequence ID" value="KAK7285616.1"/>
    <property type="molecule type" value="Genomic_DNA"/>
</dbReference>
<organism evidence="1 2">
    <name type="scientific">Clitoria ternatea</name>
    <name type="common">Butterfly pea</name>
    <dbReference type="NCBI Taxonomy" id="43366"/>
    <lineage>
        <taxon>Eukaryota</taxon>
        <taxon>Viridiplantae</taxon>
        <taxon>Streptophyta</taxon>
        <taxon>Embryophyta</taxon>
        <taxon>Tracheophyta</taxon>
        <taxon>Spermatophyta</taxon>
        <taxon>Magnoliopsida</taxon>
        <taxon>eudicotyledons</taxon>
        <taxon>Gunneridae</taxon>
        <taxon>Pentapetalae</taxon>
        <taxon>rosids</taxon>
        <taxon>fabids</taxon>
        <taxon>Fabales</taxon>
        <taxon>Fabaceae</taxon>
        <taxon>Papilionoideae</taxon>
        <taxon>50 kb inversion clade</taxon>
        <taxon>NPAAA clade</taxon>
        <taxon>indigoferoid/millettioid clade</taxon>
        <taxon>Phaseoleae</taxon>
        <taxon>Clitoria</taxon>
    </lineage>
</organism>
<evidence type="ECO:0000313" key="1">
    <source>
        <dbReference type="EMBL" id="KAK7285616.1"/>
    </source>
</evidence>
<dbReference type="AlphaFoldDB" id="A0AAN9IT28"/>
<reference evidence="1 2" key="1">
    <citation type="submission" date="2024-01" db="EMBL/GenBank/DDBJ databases">
        <title>The genomes of 5 underutilized Papilionoideae crops provide insights into root nodulation and disease resistance.</title>
        <authorList>
            <person name="Yuan L."/>
        </authorList>
    </citation>
    <scope>NUCLEOTIDE SEQUENCE [LARGE SCALE GENOMIC DNA]</scope>
    <source>
        <strain evidence="1">LY-2023</strain>
        <tissue evidence="1">Leaf</tissue>
    </source>
</reference>
<proteinExistence type="predicted"/>
<comment type="caution">
    <text evidence="1">The sequence shown here is derived from an EMBL/GenBank/DDBJ whole genome shotgun (WGS) entry which is preliminary data.</text>
</comment>